<dbReference type="Proteomes" id="UP000186955">
    <property type="component" value="Unassembled WGS sequence"/>
</dbReference>
<proteinExistence type="predicted"/>
<protein>
    <submittedName>
        <fullName evidence="2">Uncharacterized protein</fullName>
    </submittedName>
</protein>
<reference evidence="2 3" key="1">
    <citation type="submission" date="2016-10" db="EMBL/GenBank/DDBJ databases">
        <title>Genome sequence of the ascomycete fungus Penicillium subrubescens.</title>
        <authorList>
            <person name="De Vries R.P."/>
            <person name="Peng M."/>
            <person name="Dilokpimol A."/>
            <person name="Hilden K."/>
            <person name="Makela M.R."/>
            <person name="Grigoriev I."/>
            <person name="Riley R."/>
            <person name="Granchi Z."/>
        </authorList>
    </citation>
    <scope>NUCLEOTIDE SEQUENCE [LARGE SCALE GENOMIC DNA]</scope>
    <source>
        <strain evidence="2 3">CBS 132785</strain>
    </source>
</reference>
<accession>A0A1Q5UB31</accession>
<evidence type="ECO:0000313" key="3">
    <source>
        <dbReference type="Proteomes" id="UP000186955"/>
    </source>
</evidence>
<dbReference type="EMBL" id="MNBE01000474">
    <property type="protein sequence ID" value="OKP09682.1"/>
    <property type="molecule type" value="Genomic_DNA"/>
</dbReference>
<sequence>MGQFRHIVCLVKLGRVDLVNLVGIHIPLLSARSVLIEGRAKVETAPTSPSSVWTSRRPPSNSSNTSPRTNAFSASRNHTYLFPEKSFSPSSPRIWSAPRRSSSDLIKLGANVPDDALLRTEFDRWRLMDAGDRLVVICETDALRRCPLADSNPCDGLMMADLGRGCDCGAGDGDERPNGLARLGELLS</sequence>
<feature type="compositionally biased region" description="Low complexity" evidence="1">
    <location>
        <begin position="54"/>
        <end position="70"/>
    </location>
</feature>
<comment type="caution">
    <text evidence="2">The sequence shown here is derived from an EMBL/GenBank/DDBJ whole genome shotgun (WGS) entry which is preliminary data.</text>
</comment>
<name>A0A1Q5UB31_9EURO</name>
<keyword evidence="3" id="KW-1185">Reference proteome</keyword>
<feature type="region of interest" description="Disordered" evidence="1">
    <location>
        <begin position="46"/>
        <end position="71"/>
    </location>
</feature>
<dbReference type="AlphaFoldDB" id="A0A1Q5UB31"/>
<gene>
    <name evidence="2" type="ORF">PENSUB_4953</name>
</gene>
<evidence type="ECO:0000313" key="2">
    <source>
        <dbReference type="EMBL" id="OKP09682.1"/>
    </source>
</evidence>
<evidence type="ECO:0000256" key="1">
    <source>
        <dbReference type="SAM" id="MobiDB-lite"/>
    </source>
</evidence>
<organism evidence="2 3">
    <name type="scientific">Penicillium subrubescens</name>
    <dbReference type="NCBI Taxonomy" id="1316194"/>
    <lineage>
        <taxon>Eukaryota</taxon>
        <taxon>Fungi</taxon>
        <taxon>Dikarya</taxon>
        <taxon>Ascomycota</taxon>
        <taxon>Pezizomycotina</taxon>
        <taxon>Eurotiomycetes</taxon>
        <taxon>Eurotiomycetidae</taxon>
        <taxon>Eurotiales</taxon>
        <taxon>Aspergillaceae</taxon>
        <taxon>Penicillium</taxon>
    </lineage>
</organism>